<dbReference type="EMBL" id="QSVQ01000001">
    <property type="protein sequence ID" value="RGO54839.1"/>
    <property type="molecule type" value="Genomic_DNA"/>
</dbReference>
<protein>
    <submittedName>
        <fullName evidence="5">AAA family ATPase</fullName>
    </submittedName>
</protein>
<dbReference type="InterPro" id="IPR003959">
    <property type="entry name" value="ATPase_AAA_core"/>
</dbReference>
<dbReference type="InterPro" id="IPR027417">
    <property type="entry name" value="P-loop_NTPase"/>
</dbReference>
<evidence type="ECO:0000313" key="6">
    <source>
        <dbReference type="Proteomes" id="UP000261055"/>
    </source>
</evidence>
<sequence>MLGEGEKKERESGTARKELDEMVGLASVKTVIHKAIAKHKINKLCMEKGLQRDKASLHMVFTGNPGTAKTTVARLFAEIMKDEKILSTGVFVEAGRADLVGEHVGATAPLVKKKFKEAQGGVLFIDEAYSLCDGYDNGFGDEAINTIVQEMENHRDDVIVIFAGYPEPMQQFLDRNPGMRSRIAFSVEFDDYTVEELCEITKLMLSRKQMTVTEEGMKTLKKNFDSVKESRDYGNGRFARKMLEEAEMNLAERICQMDETEITIEVLTTLEESDIPAIPMETKRQLKKIGFAC</sequence>
<comment type="similarity">
    <text evidence="1">Belongs to the CbxX/CfxQ family.</text>
</comment>
<dbReference type="RefSeq" id="WP_117612681.1">
    <property type="nucleotide sequence ID" value="NZ_QSVQ01000001.1"/>
</dbReference>
<keyword evidence="2" id="KW-0547">Nucleotide-binding</keyword>
<organism evidence="5 6">
    <name type="scientific">Dorea formicigenerans</name>
    <dbReference type="NCBI Taxonomy" id="39486"/>
    <lineage>
        <taxon>Bacteria</taxon>
        <taxon>Bacillati</taxon>
        <taxon>Bacillota</taxon>
        <taxon>Clostridia</taxon>
        <taxon>Lachnospirales</taxon>
        <taxon>Lachnospiraceae</taxon>
        <taxon>Dorea</taxon>
    </lineage>
</organism>
<feature type="domain" description="AAA+ ATPase" evidence="4">
    <location>
        <begin position="55"/>
        <end position="193"/>
    </location>
</feature>
<evidence type="ECO:0000313" key="5">
    <source>
        <dbReference type="EMBL" id="RGO54839.1"/>
    </source>
</evidence>
<dbReference type="InterPro" id="IPR003593">
    <property type="entry name" value="AAA+_ATPase"/>
</dbReference>
<evidence type="ECO:0000256" key="2">
    <source>
        <dbReference type="ARBA" id="ARBA00022741"/>
    </source>
</evidence>
<dbReference type="InterPro" id="IPR050773">
    <property type="entry name" value="CbxX/CfxQ_RuBisCO_ESX"/>
</dbReference>
<dbReference type="GO" id="GO:0005524">
    <property type="term" value="F:ATP binding"/>
    <property type="evidence" value="ECO:0007669"/>
    <property type="project" value="UniProtKB-KW"/>
</dbReference>
<name>A0A3E5GW95_9FIRM</name>
<dbReference type="SMART" id="SM00382">
    <property type="entry name" value="AAA"/>
    <property type="match status" value="1"/>
</dbReference>
<dbReference type="Gene3D" id="3.40.50.300">
    <property type="entry name" value="P-loop containing nucleotide triphosphate hydrolases"/>
    <property type="match status" value="1"/>
</dbReference>
<evidence type="ECO:0000256" key="3">
    <source>
        <dbReference type="ARBA" id="ARBA00022840"/>
    </source>
</evidence>
<dbReference type="InterPro" id="IPR041627">
    <property type="entry name" value="AAA_lid_6"/>
</dbReference>
<evidence type="ECO:0000259" key="4">
    <source>
        <dbReference type="SMART" id="SM00382"/>
    </source>
</evidence>
<dbReference type="Pfam" id="PF17866">
    <property type="entry name" value="AAA_lid_6"/>
    <property type="match status" value="1"/>
</dbReference>
<gene>
    <name evidence="5" type="ORF">DXB12_00650</name>
</gene>
<dbReference type="Gene3D" id="1.10.8.60">
    <property type="match status" value="1"/>
</dbReference>
<dbReference type="AlphaFoldDB" id="A0A3E5GW95"/>
<dbReference type="Pfam" id="PF00004">
    <property type="entry name" value="AAA"/>
    <property type="match status" value="1"/>
</dbReference>
<keyword evidence="6" id="KW-1185">Reference proteome</keyword>
<dbReference type="PRINTS" id="PR00819">
    <property type="entry name" value="CBXCFQXSUPER"/>
</dbReference>
<dbReference type="CDD" id="cd00009">
    <property type="entry name" value="AAA"/>
    <property type="match status" value="1"/>
</dbReference>
<dbReference type="GO" id="GO:0016887">
    <property type="term" value="F:ATP hydrolysis activity"/>
    <property type="evidence" value="ECO:0007669"/>
    <property type="project" value="InterPro"/>
</dbReference>
<comment type="caution">
    <text evidence="5">The sequence shown here is derived from an EMBL/GenBank/DDBJ whole genome shotgun (WGS) entry which is preliminary data.</text>
</comment>
<accession>A0A3E5GW95</accession>
<dbReference type="FunFam" id="3.40.50.300:FF:000216">
    <property type="entry name" value="Type VII secretion ATPase EccA"/>
    <property type="match status" value="1"/>
</dbReference>
<evidence type="ECO:0000256" key="1">
    <source>
        <dbReference type="ARBA" id="ARBA00010378"/>
    </source>
</evidence>
<dbReference type="Proteomes" id="UP000261055">
    <property type="component" value="Unassembled WGS sequence"/>
</dbReference>
<dbReference type="SUPFAM" id="SSF52540">
    <property type="entry name" value="P-loop containing nucleoside triphosphate hydrolases"/>
    <property type="match status" value="1"/>
</dbReference>
<dbReference type="InterPro" id="IPR000641">
    <property type="entry name" value="CbxX/CfxQ"/>
</dbReference>
<reference evidence="5 6" key="1">
    <citation type="submission" date="2018-08" db="EMBL/GenBank/DDBJ databases">
        <title>A genome reference for cultivated species of the human gut microbiota.</title>
        <authorList>
            <person name="Zou Y."/>
            <person name="Xue W."/>
            <person name="Luo G."/>
        </authorList>
    </citation>
    <scope>NUCLEOTIDE SEQUENCE [LARGE SCALE GENOMIC DNA]</scope>
    <source>
        <strain evidence="5 6">OM02-12</strain>
    </source>
</reference>
<dbReference type="PANTHER" id="PTHR43392">
    <property type="entry name" value="AAA-TYPE ATPASE FAMILY PROTEIN / ANKYRIN REPEAT FAMILY PROTEIN"/>
    <property type="match status" value="1"/>
</dbReference>
<keyword evidence="3" id="KW-0067">ATP-binding</keyword>
<dbReference type="PANTHER" id="PTHR43392:SF2">
    <property type="entry name" value="AAA-TYPE ATPASE FAMILY PROTEIN _ ANKYRIN REPEAT FAMILY PROTEIN"/>
    <property type="match status" value="1"/>
</dbReference>
<proteinExistence type="inferred from homology"/>